<dbReference type="Proteomes" id="UP000828251">
    <property type="component" value="Unassembled WGS sequence"/>
</dbReference>
<dbReference type="PANTHER" id="PTHR20855:SF115">
    <property type="entry name" value="HEPTAHELICAL TRANSMEMBRANE PROTEIN 1"/>
    <property type="match status" value="1"/>
</dbReference>
<accession>A0A9D3UBV1</accession>
<evidence type="ECO:0000313" key="8">
    <source>
        <dbReference type="Proteomes" id="UP000828251"/>
    </source>
</evidence>
<feature type="transmembrane region" description="Helical" evidence="6">
    <location>
        <begin position="325"/>
        <end position="345"/>
    </location>
</feature>
<feature type="binding site" evidence="5">
    <location>
        <position position="327"/>
    </location>
    <ligand>
        <name>Zn(2+)</name>
        <dbReference type="ChEBI" id="CHEBI:29105"/>
    </ligand>
</feature>
<evidence type="ECO:0000256" key="4">
    <source>
        <dbReference type="ARBA" id="ARBA00023136"/>
    </source>
</evidence>
<feature type="transmembrane region" description="Helical" evidence="6">
    <location>
        <begin position="78"/>
        <end position="99"/>
    </location>
</feature>
<dbReference type="GO" id="GO:0038023">
    <property type="term" value="F:signaling receptor activity"/>
    <property type="evidence" value="ECO:0007669"/>
    <property type="project" value="TreeGrafter"/>
</dbReference>
<proteinExistence type="predicted"/>
<evidence type="ECO:0000256" key="6">
    <source>
        <dbReference type="SAM" id="Phobius"/>
    </source>
</evidence>
<feature type="binding site" evidence="5">
    <location>
        <position position="323"/>
    </location>
    <ligand>
        <name>Zn(2+)</name>
        <dbReference type="ChEBI" id="CHEBI:29105"/>
    </ligand>
</feature>
<keyword evidence="3 6" id="KW-1133">Transmembrane helix</keyword>
<keyword evidence="2 6" id="KW-0812">Transmembrane</keyword>
<evidence type="ECO:0000256" key="2">
    <source>
        <dbReference type="ARBA" id="ARBA00022692"/>
    </source>
</evidence>
<keyword evidence="8" id="KW-1185">Reference proteome</keyword>
<feature type="transmembrane region" description="Helical" evidence="6">
    <location>
        <begin position="286"/>
        <end position="304"/>
    </location>
</feature>
<dbReference type="Pfam" id="PF03006">
    <property type="entry name" value="HlyIII"/>
    <property type="match status" value="1"/>
</dbReference>
<dbReference type="OrthoDB" id="529367at2759"/>
<dbReference type="GO" id="GO:0016020">
    <property type="term" value="C:membrane"/>
    <property type="evidence" value="ECO:0007669"/>
    <property type="project" value="UniProtKB-SubCell"/>
</dbReference>
<dbReference type="GO" id="GO:0009725">
    <property type="term" value="P:response to hormone"/>
    <property type="evidence" value="ECO:0007669"/>
    <property type="project" value="TreeGrafter"/>
</dbReference>
<protein>
    <recommendedName>
        <fullName evidence="9">Heptahelical transmembrane protein 1-like</fullName>
    </recommendedName>
</protein>
<gene>
    <name evidence="7" type="ORF">J1N35_045597</name>
</gene>
<feature type="binding site" evidence="5">
    <location>
        <position position="178"/>
    </location>
    <ligand>
        <name>Zn(2+)</name>
        <dbReference type="ChEBI" id="CHEBI:29105"/>
    </ligand>
</feature>
<comment type="subcellular location">
    <subcellularLocation>
        <location evidence="1">Membrane</location>
        <topology evidence="1">Multi-pass membrane protein</topology>
    </subcellularLocation>
</comment>
<feature type="transmembrane region" description="Helical" evidence="6">
    <location>
        <begin position="221"/>
        <end position="241"/>
    </location>
</feature>
<evidence type="ECO:0000313" key="7">
    <source>
        <dbReference type="EMBL" id="KAH1033423.1"/>
    </source>
</evidence>
<evidence type="ECO:0008006" key="9">
    <source>
        <dbReference type="Google" id="ProtNLM"/>
    </source>
</evidence>
<keyword evidence="5" id="KW-0862">Zinc</keyword>
<evidence type="ECO:0000256" key="5">
    <source>
        <dbReference type="PIRSR" id="PIRSR604254-1"/>
    </source>
</evidence>
<name>A0A9D3UBV1_9ROSI</name>
<evidence type="ECO:0000256" key="1">
    <source>
        <dbReference type="ARBA" id="ARBA00004141"/>
    </source>
</evidence>
<dbReference type="InterPro" id="IPR004254">
    <property type="entry name" value="AdipoR/HlyIII-related"/>
</dbReference>
<feature type="transmembrane region" description="Helical" evidence="6">
    <location>
        <begin position="160"/>
        <end position="182"/>
    </location>
</feature>
<dbReference type="AlphaFoldDB" id="A0A9D3UBV1"/>
<dbReference type="GO" id="GO:0046872">
    <property type="term" value="F:metal ion binding"/>
    <property type="evidence" value="ECO:0007669"/>
    <property type="project" value="UniProtKB-KW"/>
</dbReference>
<feature type="transmembrane region" description="Helical" evidence="6">
    <location>
        <begin position="253"/>
        <end position="274"/>
    </location>
</feature>
<keyword evidence="5" id="KW-0479">Metal-binding</keyword>
<feature type="transmembrane region" description="Helical" evidence="6">
    <location>
        <begin position="194"/>
        <end position="215"/>
    </location>
</feature>
<dbReference type="PANTHER" id="PTHR20855">
    <property type="entry name" value="ADIPOR/PROGESTIN RECEPTOR-RELATED"/>
    <property type="match status" value="1"/>
</dbReference>
<dbReference type="EMBL" id="JAIQCV010000013">
    <property type="protein sequence ID" value="KAH1033423.1"/>
    <property type="molecule type" value="Genomic_DNA"/>
</dbReference>
<dbReference type="GO" id="GO:0009744">
    <property type="term" value="P:response to sucrose"/>
    <property type="evidence" value="ECO:0007669"/>
    <property type="project" value="UniProtKB-ARBA"/>
</dbReference>
<evidence type="ECO:0000256" key="3">
    <source>
        <dbReference type="ARBA" id="ARBA00022989"/>
    </source>
</evidence>
<organism evidence="7 8">
    <name type="scientific">Gossypium stocksii</name>
    <dbReference type="NCBI Taxonomy" id="47602"/>
    <lineage>
        <taxon>Eukaryota</taxon>
        <taxon>Viridiplantae</taxon>
        <taxon>Streptophyta</taxon>
        <taxon>Embryophyta</taxon>
        <taxon>Tracheophyta</taxon>
        <taxon>Spermatophyta</taxon>
        <taxon>Magnoliopsida</taxon>
        <taxon>eudicotyledons</taxon>
        <taxon>Gunneridae</taxon>
        <taxon>Pentapetalae</taxon>
        <taxon>rosids</taxon>
        <taxon>malvids</taxon>
        <taxon>Malvales</taxon>
        <taxon>Malvaceae</taxon>
        <taxon>Malvoideae</taxon>
        <taxon>Gossypium</taxon>
    </lineage>
</organism>
<sequence length="353" mass="39895">MDSTLDSKLVAKPVEAGKLKKRVRSPSLLLPSSSYGLVSYKELPEYMKDNEFIVNYYRANWPLKEALFSIFRWHNETLNVWTHLFGFVLFLGLTVANLIEVPQVLDLIAFITRSFSVSGNIYVSQDLVLGTASNLIDLKPITASESEITLTVTPVTRWPFYVLLAGSMFCLLSSSICHLFSCHSHSLNIMLMRMDYTGIAIMIIATFFPPVYYSFPCDPQWQFIYLGGITVLGLFTIVTLLSPAMSTNKFRPFRALLFASMGLFGIVPGTHAAIANWSNPRRNIALAYEFATYIFYITGVVFYVSRVPERFKPGWFDLAGHSHQIFHVMVVMGALAHYGASLVFLDWRNHQSC</sequence>
<reference evidence="7 8" key="1">
    <citation type="journal article" date="2021" name="Plant Biotechnol. J.">
        <title>Multi-omics assisted identification of the key and species-specific regulatory components of drought-tolerant mechanisms in Gossypium stocksii.</title>
        <authorList>
            <person name="Yu D."/>
            <person name="Ke L."/>
            <person name="Zhang D."/>
            <person name="Wu Y."/>
            <person name="Sun Y."/>
            <person name="Mei J."/>
            <person name="Sun J."/>
            <person name="Sun Y."/>
        </authorList>
    </citation>
    <scope>NUCLEOTIDE SEQUENCE [LARGE SCALE GENOMIC DNA]</scope>
    <source>
        <strain evidence="8">cv. E1</strain>
        <tissue evidence="7">Leaf</tissue>
    </source>
</reference>
<comment type="caution">
    <text evidence="7">The sequence shown here is derived from an EMBL/GenBank/DDBJ whole genome shotgun (WGS) entry which is preliminary data.</text>
</comment>
<keyword evidence="4 6" id="KW-0472">Membrane</keyword>